<dbReference type="Proteomes" id="UP000635565">
    <property type="component" value="Unassembled WGS sequence"/>
</dbReference>
<evidence type="ECO:0000313" key="8">
    <source>
        <dbReference type="Proteomes" id="UP000635565"/>
    </source>
</evidence>
<keyword evidence="2" id="KW-0677">Repeat</keyword>
<feature type="repeat" description="WD" evidence="3">
    <location>
        <begin position="583"/>
        <end position="608"/>
    </location>
</feature>
<evidence type="ECO:0000256" key="4">
    <source>
        <dbReference type="SAM" id="SignalP"/>
    </source>
</evidence>
<dbReference type="InterPro" id="IPR015943">
    <property type="entry name" value="WD40/YVTN_repeat-like_dom_sf"/>
</dbReference>
<dbReference type="Pfam" id="PF08662">
    <property type="entry name" value="eIF2A"/>
    <property type="match status" value="1"/>
</dbReference>
<dbReference type="RefSeq" id="WP_201362357.1">
    <property type="nucleotide sequence ID" value="NZ_BNJJ01000007.1"/>
</dbReference>
<dbReference type="InterPro" id="IPR024977">
    <property type="entry name" value="Apc4-like_WD40_dom"/>
</dbReference>
<dbReference type="EMBL" id="BNJJ01000007">
    <property type="protein sequence ID" value="GHO84723.1"/>
    <property type="molecule type" value="Genomic_DNA"/>
</dbReference>
<dbReference type="SUPFAM" id="SSF50998">
    <property type="entry name" value="Quinoprotein alcohol dehydrogenase-like"/>
    <property type="match status" value="1"/>
</dbReference>
<dbReference type="Gene3D" id="2.130.10.10">
    <property type="entry name" value="YVTN repeat-like/Quinoprotein amine dehydrogenase"/>
    <property type="match status" value="5"/>
</dbReference>
<dbReference type="Pfam" id="PF00400">
    <property type="entry name" value="WD40"/>
    <property type="match status" value="5"/>
</dbReference>
<feature type="domain" description="Translation initiation factor beta propellor-like" evidence="5">
    <location>
        <begin position="115"/>
        <end position="219"/>
    </location>
</feature>
<dbReference type="InterPro" id="IPR011047">
    <property type="entry name" value="Quinoprotein_ADH-like_sf"/>
</dbReference>
<evidence type="ECO:0000256" key="3">
    <source>
        <dbReference type="PROSITE-ProRule" id="PRU00221"/>
    </source>
</evidence>
<gene>
    <name evidence="7" type="ORF">KSZ_27290</name>
</gene>
<feature type="repeat" description="WD" evidence="3">
    <location>
        <begin position="459"/>
        <end position="500"/>
    </location>
</feature>
<proteinExistence type="predicted"/>
<dbReference type="PROSITE" id="PS50294">
    <property type="entry name" value="WD_REPEATS_REGION"/>
    <property type="match status" value="3"/>
</dbReference>
<name>A0ABQ3VH81_9CHLR</name>
<keyword evidence="8" id="KW-1185">Reference proteome</keyword>
<evidence type="ECO:0000259" key="6">
    <source>
        <dbReference type="Pfam" id="PF12894"/>
    </source>
</evidence>
<protein>
    <recommendedName>
        <fullName evidence="9">Translation initiation factor beta propellor-like domain-containing protein</fullName>
    </recommendedName>
</protein>
<feature type="repeat" description="WD" evidence="3">
    <location>
        <begin position="417"/>
        <end position="458"/>
    </location>
</feature>
<keyword evidence="4" id="KW-0732">Signal</keyword>
<evidence type="ECO:0000256" key="2">
    <source>
        <dbReference type="ARBA" id="ARBA00022737"/>
    </source>
</evidence>
<comment type="caution">
    <text evidence="7">The sequence shown here is derived from an EMBL/GenBank/DDBJ whole genome shotgun (WGS) entry which is preliminary data.</text>
</comment>
<sequence>MRKKSFFRPFLWMACLLPLLLLTACTSQPTLDTSEPPTIPTIGKTPAAHTPSFPEGKVLFTYKGHQQRGSDGRMRHVTEIQWSPDGKRIASSDGVTLDIWDALTGEHAFRVPLKSIGRFTWSPDNRYIATTESKTDSSIQIWDTTTNKIKLVLAGKVNPLVAPVWSPDGKYIAASDLTRKTVQIWNPASGKILFNLASPVSSIQLLAWAPDSQRLAKATWNNIQILSIPSGKVLATNPLPLTSAIAASWSPDGKQLTTTTNSPGRKPAIAIWSSATGKLVSMYTGYDLWPSLVQFSPDGKRLLVVDGYVNPQVQIRDVATGNFIFSYTGVVHGLVSTAAWSPDGKYITSSDENTIQVWSATPGREMLTYLGLSSLDGNGDYGVAALAYAPNGQYIVASGDDKKKTIQVWSAKNGAHILTRSGVARSLAWSPNSALIASAQTDNTIYIWNALTGQQLLAYKGHQTIIQKVSWSPDGKSLVSADIDGHIQIWDASTGHLRTSLTDPRRDLFALALSPDGHFLVEGGSSLNVWNLATGKIVYTYKGQSTLIYAASWSPDSKRIASASYDQTVQVWDATTGGHPLTYRNHHEKVFLVAWSPDGKYLVSASSDLPRRSIQVWNASTGKTVVTYDGVLSNVSALDWAPDSTAIALGGLQTQDINIVQLWHPF</sequence>
<accession>A0ABQ3VH81</accession>
<feature type="repeat" description="WD" evidence="3">
    <location>
        <begin position="541"/>
        <end position="582"/>
    </location>
</feature>
<reference evidence="7 8" key="1">
    <citation type="journal article" date="2021" name="Int. J. Syst. Evol. Microbiol.">
        <title>Reticulibacter mediterranei gen. nov., sp. nov., within the new family Reticulibacteraceae fam. nov., and Ktedonospora formicarum gen. nov., sp. nov., Ktedonobacter robiniae sp. nov., Dictyobacter formicarum sp. nov. and Dictyobacter arantiisoli sp. nov., belonging to the class Ktedonobacteria.</title>
        <authorList>
            <person name="Yabe S."/>
            <person name="Zheng Y."/>
            <person name="Wang C.M."/>
            <person name="Sakai Y."/>
            <person name="Abe K."/>
            <person name="Yokota A."/>
            <person name="Donadio S."/>
            <person name="Cavaletti L."/>
            <person name="Monciardini P."/>
        </authorList>
    </citation>
    <scope>NUCLEOTIDE SEQUENCE [LARGE SCALE GENOMIC DNA]</scope>
    <source>
        <strain evidence="7 8">SOSP1-9</strain>
    </source>
</reference>
<dbReference type="SUPFAM" id="SSF82171">
    <property type="entry name" value="DPP6 N-terminal domain-like"/>
    <property type="match status" value="1"/>
</dbReference>
<feature type="signal peptide" evidence="4">
    <location>
        <begin position="1"/>
        <end position="29"/>
    </location>
</feature>
<dbReference type="CDD" id="cd00200">
    <property type="entry name" value="WD40"/>
    <property type="match status" value="1"/>
</dbReference>
<feature type="chain" id="PRO_5045593349" description="Translation initiation factor beta propellor-like domain-containing protein" evidence="4">
    <location>
        <begin position="30"/>
        <end position="666"/>
    </location>
</feature>
<evidence type="ECO:0000256" key="1">
    <source>
        <dbReference type="ARBA" id="ARBA00022574"/>
    </source>
</evidence>
<keyword evidence="1 3" id="KW-0853">WD repeat</keyword>
<dbReference type="InterPro" id="IPR019775">
    <property type="entry name" value="WD40_repeat_CS"/>
</dbReference>
<dbReference type="PANTHER" id="PTHR19848">
    <property type="entry name" value="WD40 REPEAT PROTEIN"/>
    <property type="match status" value="1"/>
</dbReference>
<evidence type="ECO:0008006" key="9">
    <source>
        <dbReference type="Google" id="ProtNLM"/>
    </source>
</evidence>
<evidence type="ECO:0000259" key="5">
    <source>
        <dbReference type="Pfam" id="PF08662"/>
    </source>
</evidence>
<dbReference type="Pfam" id="PF12894">
    <property type="entry name" value="ANAPC4_WD40"/>
    <property type="match status" value="1"/>
</dbReference>
<dbReference type="PANTHER" id="PTHR19848:SF8">
    <property type="entry name" value="F-BOX AND WD REPEAT DOMAIN CONTAINING 7"/>
    <property type="match status" value="1"/>
</dbReference>
<dbReference type="PROSITE" id="PS00678">
    <property type="entry name" value="WD_REPEATS_1"/>
    <property type="match status" value="2"/>
</dbReference>
<evidence type="ECO:0000313" key="7">
    <source>
        <dbReference type="EMBL" id="GHO84723.1"/>
    </source>
</evidence>
<feature type="domain" description="Anaphase-promoting complex subunit 4-like WD40" evidence="6">
    <location>
        <begin position="427"/>
        <end position="501"/>
    </location>
</feature>
<dbReference type="PROSITE" id="PS51257">
    <property type="entry name" value="PROKAR_LIPOPROTEIN"/>
    <property type="match status" value="1"/>
</dbReference>
<organism evidence="7 8">
    <name type="scientific">Dictyobacter formicarum</name>
    <dbReference type="NCBI Taxonomy" id="2778368"/>
    <lineage>
        <taxon>Bacteria</taxon>
        <taxon>Bacillati</taxon>
        <taxon>Chloroflexota</taxon>
        <taxon>Ktedonobacteria</taxon>
        <taxon>Ktedonobacterales</taxon>
        <taxon>Dictyobacteraceae</taxon>
        <taxon>Dictyobacter</taxon>
    </lineage>
</organism>
<dbReference type="PROSITE" id="PS50082">
    <property type="entry name" value="WD_REPEATS_2"/>
    <property type="match status" value="4"/>
</dbReference>
<dbReference type="InterPro" id="IPR001680">
    <property type="entry name" value="WD40_rpt"/>
</dbReference>
<dbReference type="SMART" id="SM00320">
    <property type="entry name" value="WD40"/>
    <property type="match status" value="12"/>
</dbReference>
<dbReference type="InterPro" id="IPR013979">
    <property type="entry name" value="TIF_beta_prop-like"/>
</dbReference>